<reference evidence="2 3" key="1">
    <citation type="submission" date="2014-04" db="EMBL/GenBank/DDBJ databases">
        <authorList>
            <consortium name="DOE Joint Genome Institute"/>
            <person name="Kuo A."/>
            <person name="Kohler A."/>
            <person name="Jargeat P."/>
            <person name="Nagy L.G."/>
            <person name="Floudas D."/>
            <person name="Copeland A."/>
            <person name="Barry K.W."/>
            <person name="Cichocki N."/>
            <person name="Veneault-Fourrey C."/>
            <person name="LaButti K."/>
            <person name="Lindquist E.A."/>
            <person name="Lipzen A."/>
            <person name="Lundell T."/>
            <person name="Morin E."/>
            <person name="Murat C."/>
            <person name="Sun H."/>
            <person name="Tunlid A."/>
            <person name="Henrissat B."/>
            <person name="Grigoriev I.V."/>
            <person name="Hibbett D.S."/>
            <person name="Martin F."/>
            <person name="Nordberg H.P."/>
            <person name="Cantor M.N."/>
            <person name="Hua S.X."/>
        </authorList>
    </citation>
    <scope>NUCLEOTIDE SEQUENCE [LARGE SCALE GENOMIC DNA]</scope>
    <source>
        <strain evidence="2 3">Ve08.2h10</strain>
    </source>
</reference>
<reference evidence="3" key="2">
    <citation type="submission" date="2015-01" db="EMBL/GenBank/DDBJ databases">
        <title>Evolutionary Origins and Diversification of the Mycorrhizal Mutualists.</title>
        <authorList>
            <consortium name="DOE Joint Genome Institute"/>
            <consortium name="Mycorrhizal Genomics Consortium"/>
            <person name="Kohler A."/>
            <person name="Kuo A."/>
            <person name="Nagy L.G."/>
            <person name="Floudas D."/>
            <person name="Copeland A."/>
            <person name="Barry K.W."/>
            <person name="Cichocki N."/>
            <person name="Veneault-Fourrey C."/>
            <person name="LaButti K."/>
            <person name="Lindquist E.A."/>
            <person name="Lipzen A."/>
            <person name="Lundell T."/>
            <person name="Morin E."/>
            <person name="Murat C."/>
            <person name="Riley R."/>
            <person name="Ohm R."/>
            <person name="Sun H."/>
            <person name="Tunlid A."/>
            <person name="Henrissat B."/>
            <person name="Grigoriev I.V."/>
            <person name="Hibbett D.S."/>
            <person name="Martin F."/>
        </authorList>
    </citation>
    <scope>NUCLEOTIDE SEQUENCE [LARGE SCALE GENOMIC DNA]</scope>
    <source>
        <strain evidence="3">Ve08.2h10</strain>
    </source>
</reference>
<dbReference type="InParanoid" id="A0A0D0DIA6"/>
<name>A0A0D0DIA6_9AGAM</name>
<sequence length="76" mass="8372">DAYCEALQLWIEECDLAKQERLRVGSVKPKLGKLEHPATKPGNNTGDGYIGDKGDQMDCDNRINEGIESDGGSYEE</sequence>
<gene>
    <name evidence="2" type="ORF">PAXRUDRAFT_156447</name>
</gene>
<proteinExistence type="predicted"/>
<feature type="region of interest" description="Disordered" evidence="1">
    <location>
        <begin position="32"/>
        <end position="76"/>
    </location>
</feature>
<accession>A0A0D0DIA6</accession>
<protein>
    <submittedName>
        <fullName evidence="2">Uncharacterized protein</fullName>
    </submittedName>
</protein>
<organism evidence="2 3">
    <name type="scientific">Paxillus rubicundulus Ve08.2h10</name>
    <dbReference type="NCBI Taxonomy" id="930991"/>
    <lineage>
        <taxon>Eukaryota</taxon>
        <taxon>Fungi</taxon>
        <taxon>Dikarya</taxon>
        <taxon>Basidiomycota</taxon>
        <taxon>Agaricomycotina</taxon>
        <taxon>Agaricomycetes</taxon>
        <taxon>Agaricomycetidae</taxon>
        <taxon>Boletales</taxon>
        <taxon>Paxilineae</taxon>
        <taxon>Paxillaceae</taxon>
        <taxon>Paxillus</taxon>
    </lineage>
</organism>
<keyword evidence="3" id="KW-1185">Reference proteome</keyword>
<evidence type="ECO:0000256" key="1">
    <source>
        <dbReference type="SAM" id="MobiDB-lite"/>
    </source>
</evidence>
<dbReference type="HOGENOM" id="CLU_177422_0_0_1"/>
<dbReference type="Proteomes" id="UP000054538">
    <property type="component" value="Unassembled WGS sequence"/>
</dbReference>
<feature type="compositionally biased region" description="Basic and acidic residues" evidence="1">
    <location>
        <begin position="50"/>
        <end position="65"/>
    </location>
</feature>
<dbReference type="AlphaFoldDB" id="A0A0D0DIA6"/>
<evidence type="ECO:0000313" key="2">
    <source>
        <dbReference type="EMBL" id="KIK81269.1"/>
    </source>
</evidence>
<dbReference type="EMBL" id="KN825830">
    <property type="protein sequence ID" value="KIK81269.1"/>
    <property type="molecule type" value="Genomic_DNA"/>
</dbReference>
<evidence type="ECO:0000313" key="3">
    <source>
        <dbReference type="Proteomes" id="UP000054538"/>
    </source>
</evidence>
<feature type="non-terminal residue" evidence="2">
    <location>
        <position position="1"/>
    </location>
</feature>